<dbReference type="Proteomes" id="UP000789901">
    <property type="component" value="Unassembled WGS sequence"/>
</dbReference>
<sequence length="172" mass="20645">MYWLNGERDDIRDITYYSEDYFSGHEDYKGYEYWYDDERRKLNLLYLTGSLPTSIETVTPKCKKIEITCESHDQGWSDYPESHGTYDSHTWGEVSIITTTHNYDDKFIVYNAVEKEPKIRYKVYTNKHADYSWQVHNYVFLSDHPLVQSLQPGDFVGLWIRSRYPGWCNYIK</sequence>
<accession>A0ABN7UBT2</accession>
<proteinExistence type="predicted"/>
<protein>
    <submittedName>
        <fullName evidence="1">8605_t:CDS:1</fullName>
    </submittedName>
</protein>
<name>A0ABN7UBT2_GIGMA</name>
<comment type="caution">
    <text evidence="1">The sequence shown here is derived from an EMBL/GenBank/DDBJ whole genome shotgun (WGS) entry which is preliminary data.</text>
</comment>
<dbReference type="EMBL" id="CAJVQB010001978">
    <property type="protein sequence ID" value="CAG8557781.1"/>
    <property type="molecule type" value="Genomic_DNA"/>
</dbReference>
<gene>
    <name evidence="1" type="ORF">GMARGA_LOCUS4868</name>
</gene>
<organism evidence="1 2">
    <name type="scientific">Gigaspora margarita</name>
    <dbReference type="NCBI Taxonomy" id="4874"/>
    <lineage>
        <taxon>Eukaryota</taxon>
        <taxon>Fungi</taxon>
        <taxon>Fungi incertae sedis</taxon>
        <taxon>Mucoromycota</taxon>
        <taxon>Glomeromycotina</taxon>
        <taxon>Glomeromycetes</taxon>
        <taxon>Diversisporales</taxon>
        <taxon>Gigasporaceae</taxon>
        <taxon>Gigaspora</taxon>
    </lineage>
</organism>
<reference evidence="1 2" key="1">
    <citation type="submission" date="2021-06" db="EMBL/GenBank/DDBJ databases">
        <authorList>
            <person name="Kallberg Y."/>
            <person name="Tangrot J."/>
            <person name="Rosling A."/>
        </authorList>
    </citation>
    <scope>NUCLEOTIDE SEQUENCE [LARGE SCALE GENOMIC DNA]</scope>
    <source>
        <strain evidence="1 2">120-4 pot B 10/14</strain>
    </source>
</reference>
<evidence type="ECO:0000313" key="1">
    <source>
        <dbReference type="EMBL" id="CAG8557781.1"/>
    </source>
</evidence>
<evidence type="ECO:0000313" key="2">
    <source>
        <dbReference type="Proteomes" id="UP000789901"/>
    </source>
</evidence>
<keyword evidence="2" id="KW-1185">Reference proteome</keyword>